<proteinExistence type="predicted"/>
<sequence length="466" mass="52927">MKPQVGIKWDRHKNTNHQQRRGLRSKHEPNYLLLADISKYLKCCRIITAEAQERPRHVSDQGFDAATLNAPILTFALSHPLVIRATQVPLQTLAAENLDADSSWNDFSAVAAINAPGHLIFDTVSSLLQHWPNTRYCNGHNIIPGTVPVGILLYHGRPNGSLTTVPEWMATDPEHAYPFCGLPADNATIRGCWHLTSGVTRPLKVLYFDGSSAANTELKDGGTMDAQDLLVWGKVDPSRWRYERERIDALCAWRKEFDIDGYVRTSPHEICARCFLTLLLVPPRDRLETLYRVAVDRYADRLELLEYLLNTPNAANVAAAGETVQTQLRVMHTPYILQSARPTAADDSDGWSPPGLQAWLTASERLLLGAFDETNREICRVVRTIEDPHQVVDRWRADTHALMAWLDWSVWIKCRPACGVEEMCYLPTWPYFYFIPDHTDCVVPEIPFNSGTQRLTSFTIYNDFWF</sequence>
<evidence type="ECO:0000313" key="2">
    <source>
        <dbReference type="EMBL" id="KAJ7677161.1"/>
    </source>
</evidence>
<name>A0AAD7G8D6_MYCRO</name>
<protein>
    <submittedName>
        <fullName evidence="2">Uncharacterized protein</fullName>
    </submittedName>
</protein>
<dbReference type="EMBL" id="JARKIE010000141">
    <property type="protein sequence ID" value="KAJ7677161.1"/>
    <property type="molecule type" value="Genomic_DNA"/>
</dbReference>
<evidence type="ECO:0000256" key="1">
    <source>
        <dbReference type="SAM" id="MobiDB-lite"/>
    </source>
</evidence>
<comment type="caution">
    <text evidence="2">The sequence shown here is derived from an EMBL/GenBank/DDBJ whole genome shotgun (WGS) entry which is preliminary data.</text>
</comment>
<dbReference type="PANTHER" id="PTHR35204">
    <property type="entry name" value="YALI0A21131P"/>
    <property type="match status" value="1"/>
</dbReference>
<dbReference type="PANTHER" id="PTHR35204:SF1">
    <property type="entry name" value="ENTEROTOXIN"/>
    <property type="match status" value="1"/>
</dbReference>
<reference evidence="2" key="1">
    <citation type="submission" date="2023-03" db="EMBL/GenBank/DDBJ databases">
        <title>Massive genome expansion in bonnet fungi (Mycena s.s.) driven by repeated elements and novel gene families across ecological guilds.</title>
        <authorList>
            <consortium name="Lawrence Berkeley National Laboratory"/>
            <person name="Harder C.B."/>
            <person name="Miyauchi S."/>
            <person name="Viragh M."/>
            <person name="Kuo A."/>
            <person name="Thoen E."/>
            <person name="Andreopoulos B."/>
            <person name="Lu D."/>
            <person name="Skrede I."/>
            <person name="Drula E."/>
            <person name="Henrissat B."/>
            <person name="Morin E."/>
            <person name="Kohler A."/>
            <person name="Barry K."/>
            <person name="LaButti K."/>
            <person name="Morin E."/>
            <person name="Salamov A."/>
            <person name="Lipzen A."/>
            <person name="Mereny Z."/>
            <person name="Hegedus B."/>
            <person name="Baldrian P."/>
            <person name="Stursova M."/>
            <person name="Weitz H."/>
            <person name="Taylor A."/>
            <person name="Grigoriev I.V."/>
            <person name="Nagy L.G."/>
            <person name="Martin F."/>
            <person name="Kauserud H."/>
        </authorList>
    </citation>
    <scope>NUCLEOTIDE SEQUENCE</scope>
    <source>
        <strain evidence="2">CBHHK067</strain>
    </source>
</reference>
<dbReference type="AlphaFoldDB" id="A0AAD7G8D6"/>
<feature type="compositionally biased region" description="Basic residues" evidence="1">
    <location>
        <begin position="14"/>
        <end position="24"/>
    </location>
</feature>
<gene>
    <name evidence="2" type="ORF">B0H17DRAFT_1237781</name>
</gene>
<dbReference type="InterPro" id="IPR038921">
    <property type="entry name" value="YOR389W-like"/>
</dbReference>
<organism evidence="2 3">
    <name type="scientific">Mycena rosella</name>
    <name type="common">Pink bonnet</name>
    <name type="synonym">Agaricus rosellus</name>
    <dbReference type="NCBI Taxonomy" id="1033263"/>
    <lineage>
        <taxon>Eukaryota</taxon>
        <taxon>Fungi</taxon>
        <taxon>Dikarya</taxon>
        <taxon>Basidiomycota</taxon>
        <taxon>Agaricomycotina</taxon>
        <taxon>Agaricomycetes</taxon>
        <taxon>Agaricomycetidae</taxon>
        <taxon>Agaricales</taxon>
        <taxon>Marasmiineae</taxon>
        <taxon>Mycenaceae</taxon>
        <taxon>Mycena</taxon>
    </lineage>
</organism>
<evidence type="ECO:0000313" key="3">
    <source>
        <dbReference type="Proteomes" id="UP001221757"/>
    </source>
</evidence>
<dbReference type="Proteomes" id="UP001221757">
    <property type="component" value="Unassembled WGS sequence"/>
</dbReference>
<keyword evidence="3" id="KW-1185">Reference proteome</keyword>
<feature type="region of interest" description="Disordered" evidence="1">
    <location>
        <begin position="1"/>
        <end position="24"/>
    </location>
</feature>
<accession>A0AAD7G8D6</accession>